<protein>
    <submittedName>
        <fullName evidence="1">Uncharacterized protein</fullName>
    </submittedName>
</protein>
<dbReference type="KEGG" id="dsc:ABOD76_18745"/>
<proteinExistence type="predicted"/>
<gene>
    <name evidence="1" type="ORF">ABOD76_18745</name>
</gene>
<dbReference type="RefSeq" id="WP_350243485.1">
    <property type="nucleotide sequence ID" value="NZ_CP158299.1"/>
</dbReference>
<dbReference type="EMBL" id="CP158299">
    <property type="protein sequence ID" value="XBV85448.1"/>
    <property type="molecule type" value="Genomic_DNA"/>
</dbReference>
<reference evidence="1" key="1">
    <citation type="submission" date="2024-06" db="EMBL/GenBank/DDBJ databases">
        <title>Draft Genome Sequence of Deinococcus sonorensis Type Strain KR-87, a Biofilm Producing Representative of the Genus Deinococcus.</title>
        <authorList>
            <person name="Boren L.S."/>
            <person name="Grosso R.A."/>
            <person name="Hugenberg-Cox A.N."/>
            <person name="Hill J.T.E."/>
            <person name="Albert C.M."/>
            <person name="Tuohy J.M."/>
        </authorList>
    </citation>
    <scope>NUCLEOTIDE SEQUENCE</scope>
    <source>
        <strain evidence="1">KR-87</strain>
    </source>
</reference>
<evidence type="ECO:0000313" key="1">
    <source>
        <dbReference type="EMBL" id="XBV85448.1"/>
    </source>
</evidence>
<sequence>MGLDIVFAVERRGLDGVWKRAEPVVPNPVADWFDEPGCELECAEYAHEHWSFDHAREKWLISIEWSEHFPVPQDISAETRSFLIAWAEPEAGGMIPLSSLIETDWLAAWHDPRTLAALESHMTLQDLRRHVLERLIPLGAPDEVRVIYGYNV</sequence>
<dbReference type="AlphaFoldDB" id="A0AAU7UAP0"/>
<name>A0AAU7UAP0_9DEIO</name>
<organism evidence="1">
    <name type="scientific">Deinococcus sonorensis KR-87</name>
    <dbReference type="NCBI Taxonomy" id="694439"/>
    <lineage>
        <taxon>Bacteria</taxon>
        <taxon>Thermotogati</taxon>
        <taxon>Deinococcota</taxon>
        <taxon>Deinococci</taxon>
        <taxon>Deinococcales</taxon>
        <taxon>Deinococcaceae</taxon>
        <taxon>Deinococcus</taxon>
    </lineage>
</organism>
<accession>A0AAU7UAP0</accession>